<dbReference type="GO" id="GO:0061630">
    <property type="term" value="F:ubiquitin protein ligase activity"/>
    <property type="evidence" value="ECO:0007669"/>
    <property type="project" value="TreeGrafter"/>
</dbReference>
<feature type="domain" description="RING-type" evidence="6">
    <location>
        <begin position="201"/>
        <end position="241"/>
    </location>
</feature>
<keyword evidence="3" id="KW-0862">Zinc</keyword>
<dbReference type="InterPro" id="IPR011422">
    <property type="entry name" value="BRAP2/ETP1_RRM"/>
</dbReference>
<protein>
    <submittedName>
        <fullName evidence="8">BRCA1-associated protein</fullName>
    </submittedName>
</protein>
<dbReference type="Proteomes" id="UP000233837">
    <property type="component" value="Unassembled WGS sequence"/>
</dbReference>
<keyword evidence="2 4" id="KW-0863">Zinc-finger</keyword>
<keyword evidence="9" id="KW-1185">Reference proteome</keyword>
<dbReference type="GO" id="GO:0008270">
    <property type="term" value="F:zinc ion binding"/>
    <property type="evidence" value="ECO:0007669"/>
    <property type="project" value="UniProtKB-KW"/>
</dbReference>
<dbReference type="InterPro" id="IPR047243">
    <property type="entry name" value="RING-H2_BRAP2"/>
</dbReference>
<dbReference type="InterPro" id="IPR013083">
    <property type="entry name" value="Znf_RING/FYVE/PHD"/>
</dbReference>
<dbReference type="OrthoDB" id="273556at2759"/>
<dbReference type="GO" id="GO:0007265">
    <property type="term" value="P:Ras protein signal transduction"/>
    <property type="evidence" value="ECO:0007669"/>
    <property type="project" value="TreeGrafter"/>
</dbReference>
<feature type="domain" description="UBP-type" evidence="7">
    <location>
        <begin position="235"/>
        <end position="328"/>
    </location>
</feature>
<dbReference type="PANTHER" id="PTHR24007:SF10">
    <property type="entry name" value="BRAP2 RING ZNF UBP DOMAIN-CONTAINING PROTEIN 1"/>
    <property type="match status" value="1"/>
</dbReference>
<name>A0A2I0X6U2_9ASPA</name>
<dbReference type="AlphaFoldDB" id="A0A2I0X6U2"/>
<evidence type="ECO:0000256" key="2">
    <source>
        <dbReference type="ARBA" id="ARBA00022771"/>
    </source>
</evidence>
<dbReference type="PROSITE" id="PS50089">
    <property type="entry name" value="ZF_RING_2"/>
    <property type="match status" value="1"/>
</dbReference>
<dbReference type="Pfam" id="PF07576">
    <property type="entry name" value="BRAP2"/>
    <property type="match status" value="1"/>
</dbReference>
<dbReference type="SMART" id="SM00290">
    <property type="entry name" value="ZnF_UBP"/>
    <property type="match status" value="1"/>
</dbReference>
<accession>A0A2I0X6U2</accession>
<evidence type="ECO:0000256" key="3">
    <source>
        <dbReference type="ARBA" id="ARBA00022833"/>
    </source>
</evidence>
<evidence type="ECO:0000313" key="8">
    <source>
        <dbReference type="EMBL" id="PKU83638.1"/>
    </source>
</evidence>
<dbReference type="PROSITE" id="PS50271">
    <property type="entry name" value="ZF_UBP"/>
    <property type="match status" value="1"/>
</dbReference>
<dbReference type="InterPro" id="IPR001607">
    <property type="entry name" value="Znf_UBP"/>
</dbReference>
<dbReference type="Pfam" id="PF02148">
    <property type="entry name" value="zf-UBP"/>
    <property type="match status" value="1"/>
</dbReference>
<evidence type="ECO:0000259" key="7">
    <source>
        <dbReference type="PROSITE" id="PS50271"/>
    </source>
</evidence>
<evidence type="ECO:0000259" key="6">
    <source>
        <dbReference type="PROSITE" id="PS50089"/>
    </source>
</evidence>
<evidence type="ECO:0000256" key="4">
    <source>
        <dbReference type="PROSITE-ProRule" id="PRU00502"/>
    </source>
</evidence>
<feature type="region of interest" description="Disordered" evidence="5">
    <location>
        <begin position="19"/>
        <end position="46"/>
    </location>
</feature>
<gene>
    <name evidence="8" type="ORF">MA16_Dca020855</name>
</gene>
<dbReference type="GO" id="GO:0016567">
    <property type="term" value="P:protein ubiquitination"/>
    <property type="evidence" value="ECO:0007669"/>
    <property type="project" value="TreeGrafter"/>
</dbReference>
<dbReference type="STRING" id="906689.A0A2I0X6U2"/>
<dbReference type="Gene3D" id="3.30.40.10">
    <property type="entry name" value="Zinc/RING finger domain, C3HC4 (zinc finger)"/>
    <property type="match status" value="1"/>
</dbReference>
<proteinExistence type="predicted"/>
<feature type="region of interest" description="Disordered" evidence="5">
    <location>
        <begin position="494"/>
        <end position="515"/>
    </location>
</feature>
<evidence type="ECO:0000313" key="9">
    <source>
        <dbReference type="Proteomes" id="UP000233837"/>
    </source>
</evidence>
<dbReference type="EMBL" id="KZ502086">
    <property type="protein sequence ID" value="PKU83638.1"/>
    <property type="molecule type" value="Genomic_DNA"/>
</dbReference>
<dbReference type="SUPFAM" id="SSF57850">
    <property type="entry name" value="RING/U-box"/>
    <property type="match status" value="1"/>
</dbReference>
<dbReference type="InterPro" id="IPR001841">
    <property type="entry name" value="Znf_RING"/>
</dbReference>
<evidence type="ECO:0000256" key="5">
    <source>
        <dbReference type="SAM" id="MobiDB-lite"/>
    </source>
</evidence>
<feature type="compositionally biased region" description="Basic residues" evidence="5">
    <location>
        <begin position="503"/>
        <end position="515"/>
    </location>
</feature>
<dbReference type="CDD" id="cd16457">
    <property type="entry name" value="RING-H2_BRAP2"/>
    <property type="match status" value="1"/>
</dbReference>
<reference evidence="8 9" key="1">
    <citation type="journal article" date="2016" name="Sci. Rep.">
        <title>The Dendrobium catenatum Lindl. genome sequence provides insights into polysaccharide synthase, floral development and adaptive evolution.</title>
        <authorList>
            <person name="Zhang G.Q."/>
            <person name="Xu Q."/>
            <person name="Bian C."/>
            <person name="Tsai W.C."/>
            <person name="Yeh C.M."/>
            <person name="Liu K.W."/>
            <person name="Yoshida K."/>
            <person name="Zhang L.S."/>
            <person name="Chang S.B."/>
            <person name="Chen F."/>
            <person name="Shi Y."/>
            <person name="Su Y.Y."/>
            <person name="Zhang Y.Q."/>
            <person name="Chen L.J."/>
            <person name="Yin Y."/>
            <person name="Lin M."/>
            <person name="Huang H."/>
            <person name="Deng H."/>
            <person name="Wang Z.W."/>
            <person name="Zhu S.L."/>
            <person name="Zhao X."/>
            <person name="Deng C."/>
            <person name="Niu S.C."/>
            <person name="Huang J."/>
            <person name="Wang M."/>
            <person name="Liu G.H."/>
            <person name="Yang H.J."/>
            <person name="Xiao X.J."/>
            <person name="Hsiao Y.Y."/>
            <person name="Wu W.L."/>
            <person name="Chen Y.Y."/>
            <person name="Mitsuda N."/>
            <person name="Ohme-Takagi M."/>
            <person name="Luo Y.B."/>
            <person name="Van de Peer Y."/>
            <person name="Liu Z.J."/>
        </authorList>
    </citation>
    <scope>NUCLEOTIDE SEQUENCE [LARGE SCALE GENOMIC DNA]</scope>
    <source>
        <tissue evidence="8">The whole plant</tissue>
    </source>
</reference>
<feature type="compositionally biased region" description="Polar residues" evidence="5">
    <location>
        <begin position="35"/>
        <end position="46"/>
    </location>
</feature>
<organism evidence="8 9">
    <name type="scientific">Dendrobium catenatum</name>
    <dbReference type="NCBI Taxonomy" id="906689"/>
    <lineage>
        <taxon>Eukaryota</taxon>
        <taxon>Viridiplantae</taxon>
        <taxon>Streptophyta</taxon>
        <taxon>Embryophyta</taxon>
        <taxon>Tracheophyta</taxon>
        <taxon>Spermatophyta</taxon>
        <taxon>Magnoliopsida</taxon>
        <taxon>Liliopsida</taxon>
        <taxon>Asparagales</taxon>
        <taxon>Orchidaceae</taxon>
        <taxon>Epidendroideae</taxon>
        <taxon>Malaxideae</taxon>
        <taxon>Dendrobiinae</taxon>
        <taxon>Dendrobium</taxon>
    </lineage>
</organism>
<dbReference type="GO" id="GO:0005737">
    <property type="term" value="C:cytoplasm"/>
    <property type="evidence" value="ECO:0007669"/>
    <property type="project" value="TreeGrafter"/>
</dbReference>
<evidence type="ECO:0000256" key="1">
    <source>
        <dbReference type="ARBA" id="ARBA00022723"/>
    </source>
</evidence>
<sequence>MFWLWIHSLDSPSMKEEGFAGVSSAHRQPPGSTFHGDSTAMSSSLSPNAKPRIQVLHGIVHLYRRPLPLSSSSSTFPSSSSFPPSSSDSFLPASRGMLLFVLAVPSHLSPEDFLRFCGSYADCSAGIQVIRNDGMEDRYSVLVNFEDQKSADAFYLNLNGWKFSSVEGEICHILFLASLEFTESAEIACTPPLGSTELPTCPVCIERLDQEITGITSTTCDHSFQCSCILKWANSSCSVCQFCQEHSAKPICLLCETSENLWICVICGFIGCGRYKEGHAFRHWKDTQHCFSLDLETQRVWDYAGDNYVHRINQSKCDDEVFKMKSNCRTNGDHCESCAFIDDSEISAALLSSKVEIVMDEYNRLLASELENQRVYYETLLEDAKKKREKDISEDVDRAVGVKIHDIQLEIEKAFKEKKNFAEINENLLKSQNHWREKIIEIEQRERETLRLKDQKIHELEEEIRDFTVFIEAQKALDIKGAVDDIRGGTLLPVPSPLSLPPRSKRSSRITKRRS</sequence>
<keyword evidence="1" id="KW-0479">Metal-binding</keyword>
<dbReference type="PANTHER" id="PTHR24007">
    <property type="entry name" value="BRCA1-ASSOCIATED PROTEIN"/>
    <property type="match status" value="1"/>
</dbReference>
<reference evidence="8 9" key="2">
    <citation type="journal article" date="2017" name="Nature">
        <title>The Apostasia genome and the evolution of orchids.</title>
        <authorList>
            <person name="Zhang G.Q."/>
            <person name="Liu K.W."/>
            <person name="Li Z."/>
            <person name="Lohaus R."/>
            <person name="Hsiao Y.Y."/>
            <person name="Niu S.C."/>
            <person name="Wang J.Y."/>
            <person name="Lin Y.C."/>
            <person name="Xu Q."/>
            <person name="Chen L.J."/>
            <person name="Yoshida K."/>
            <person name="Fujiwara S."/>
            <person name="Wang Z.W."/>
            <person name="Zhang Y.Q."/>
            <person name="Mitsuda N."/>
            <person name="Wang M."/>
            <person name="Liu G.H."/>
            <person name="Pecoraro L."/>
            <person name="Huang H.X."/>
            <person name="Xiao X.J."/>
            <person name="Lin M."/>
            <person name="Wu X.Y."/>
            <person name="Wu W.L."/>
            <person name="Chen Y.Y."/>
            <person name="Chang S.B."/>
            <person name="Sakamoto S."/>
            <person name="Ohme-Takagi M."/>
            <person name="Yagi M."/>
            <person name="Zeng S.J."/>
            <person name="Shen C.Y."/>
            <person name="Yeh C.M."/>
            <person name="Luo Y.B."/>
            <person name="Tsai W.C."/>
            <person name="Van de Peer Y."/>
            <person name="Liu Z.J."/>
        </authorList>
    </citation>
    <scope>NUCLEOTIDE SEQUENCE [LARGE SCALE GENOMIC DNA]</scope>
    <source>
        <tissue evidence="8">The whole plant</tissue>
    </source>
</reference>